<dbReference type="PANTHER" id="PTHR16133:SF0">
    <property type="entry name" value="ZINC_IRON REGULATED TRANSPORTER-RELATED PROTEIN 102B, ISOFORM E"/>
    <property type="match status" value="1"/>
</dbReference>
<keyword evidence="9" id="KW-0732">Signal</keyword>
<feature type="transmembrane region" description="Helical" evidence="8">
    <location>
        <begin position="186"/>
        <end position="209"/>
    </location>
</feature>
<dbReference type="InterPro" id="IPR003689">
    <property type="entry name" value="ZIP"/>
</dbReference>
<evidence type="ECO:0000256" key="8">
    <source>
        <dbReference type="SAM" id="Phobius"/>
    </source>
</evidence>
<proteinExistence type="predicted"/>
<dbReference type="Pfam" id="PF02535">
    <property type="entry name" value="Zip"/>
    <property type="match status" value="1"/>
</dbReference>
<evidence type="ECO:0000256" key="4">
    <source>
        <dbReference type="ARBA" id="ARBA00022989"/>
    </source>
</evidence>
<keyword evidence="4 8" id="KW-1133">Transmembrane helix</keyword>
<organism evidence="10 11">
    <name type="scientific">Oikopleura dioica</name>
    <name type="common">Tunicate</name>
    <dbReference type="NCBI Taxonomy" id="34765"/>
    <lineage>
        <taxon>Eukaryota</taxon>
        <taxon>Metazoa</taxon>
        <taxon>Chordata</taxon>
        <taxon>Tunicata</taxon>
        <taxon>Appendicularia</taxon>
        <taxon>Copelata</taxon>
        <taxon>Oikopleuridae</taxon>
        <taxon>Oikopleura</taxon>
    </lineage>
</organism>
<feature type="transmembrane region" description="Helical" evidence="8">
    <location>
        <begin position="150"/>
        <end position="174"/>
    </location>
</feature>
<dbReference type="Proteomes" id="UP001158576">
    <property type="component" value="Chromosome XSR"/>
</dbReference>
<evidence type="ECO:0000256" key="5">
    <source>
        <dbReference type="ARBA" id="ARBA00023034"/>
    </source>
</evidence>
<feature type="region of interest" description="Disordered" evidence="7">
    <location>
        <begin position="30"/>
        <end position="63"/>
    </location>
</feature>
<evidence type="ECO:0000256" key="9">
    <source>
        <dbReference type="SAM" id="SignalP"/>
    </source>
</evidence>
<feature type="transmembrane region" description="Helical" evidence="8">
    <location>
        <begin position="215"/>
        <end position="236"/>
    </location>
</feature>
<dbReference type="InterPro" id="IPR045891">
    <property type="entry name" value="ZIP9"/>
</dbReference>
<evidence type="ECO:0000256" key="1">
    <source>
        <dbReference type="ARBA" id="ARBA00004127"/>
    </source>
</evidence>
<sequence length="322" mass="34517">MNVAGSGLLVGTALSVIIPEGVSALYSQKHHDEHHGSDTLIDADQEDDHHDHDEHEDEDHQHDEVHQYVGLSLLFGFLLMLVVDNIPGGHGHSHSEAVPMAESEKLIETGEQEVIVSESKASTATLGLVVHAAADGLALGAASASDSSSLQFIVFLAIMLHKAPASFGLVAFLLQKGIERSKIRCHLLVFALAAPITAMLSYLFLYHALEVIPGGAGSAMLFSAGTFLYVATVHVLPEAGPLDKFKLSLMIIGEAKIPEEDETMAFTIIFPNEEGKAGIKGAPEKIRSLLDNSFTGNGQESATCESTLVFYEAAEHFLRKET</sequence>
<evidence type="ECO:0000256" key="7">
    <source>
        <dbReference type="SAM" id="MobiDB-lite"/>
    </source>
</evidence>
<feature type="chain" id="PRO_5045274720" evidence="9">
    <location>
        <begin position="25"/>
        <end position="322"/>
    </location>
</feature>
<evidence type="ECO:0000313" key="10">
    <source>
        <dbReference type="EMBL" id="CAG5096458.1"/>
    </source>
</evidence>
<keyword evidence="5" id="KW-0333">Golgi apparatus</keyword>
<comment type="subcellular location">
    <subcellularLocation>
        <location evidence="1">Endomembrane system</location>
        <topology evidence="1">Multi-pass membrane protein</topology>
    </subcellularLocation>
    <subcellularLocation>
        <location evidence="2">Golgi apparatus membrane</location>
    </subcellularLocation>
</comment>
<accession>A0ABN7SFC6</accession>
<keyword evidence="6 8" id="KW-0472">Membrane</keyword>
<name>A0ABN7SFC6_OIKDI</name>
<evidence type="ECO:0000256" key="6">
    <source>
        <dbReference type="ARBA" id="ARBA00023136"/>
    </source>
</evidence>
<evidence type="ECO:0000256" key="2">
    <source>
        <dbReference type="ARBA" id="ARBA00004394"/>
    </source>
</evidence>
<dbReference type="EMBL" id="OU015569">
    <property type="protein sequence ID" value="CAG5096458.1"/>
    <property type="molecule type" value="Genomic_DNA"/>
</dbReference>
<dbReference type="PANTHER" id="PTHR16133">
    <property type="entry name" value="SOLUTE CARRIER FAMILY 39 ZINC TRANSPORTER , MEMBER 9-RELATED"/>
    <property type="match status" value="1"/>
</dbReference>
<feature type="compositionally biased region" description="Basic and acidic residues" evidence="7">
    <location>
        <begin position="47"/>
        <end position="63"/>
    </location>
</feature>
<evidence type="ECO:0000313" key="11">
    <source>
        <dbReference type="Proteomes" id="UP001158576"/>
    </source>
</evidence>
<reference evidence="10 11" key="1">
    <citation type="submission" date="2021-04" db="EMBL/GenBank/DDBJ databases">
        <authorList>
            <person name="Bliznina A."/>
        </authorList>
    </citation>
    <scope>NUCLEOTIDE SEQUENCE [LARGE SCALE GENOMIC DNA]</scope>
</reference>
<feature type="transmembrane region" description="Helical" evidence="8">
    <location>
        <begin position="65"/>
        <end position="83"/>
    </location>
</feature>
<evidence type="ECO:0000256" key="3">
    <source>
        <dbReference type="ARBA" id="ARBA00022692"/>
    </source>
</evidence>
<feature type="signal peptide" evidence="9">
    <location>
        <begin position="1"/>
        <end position="24"/>
    </location>
</feature>
<gene>
    <name evidence="10" type="ORF">OKIOD_LOCUS6184</name>
</gene>
<keyword evidence="3 8" id="KW-0812">Transmembrane</keyword>
<keyword evidence="11" id="KW-1185">Reference proteome</keyword>
<protein>
    <submittedName>
        <fullName evidence="10">Oidioi.mRNA.OKI2018_I69.XSR.g14626.t1.cds</fullName>
    </submittedName>
</protein>